<reference evidence="3" key="1">
    <citation type="journal article" date="2020" name="Stud. Mycol.">
        <title>101 Dothideomycetes genomes: a test case for predicting lifestyles and emergence of pathogens.</title>
        <authorList>
            <person name="Haridas S."/>
            <person name="Albert R."/>
            <person name="Binder M."/>
            <person name="Bloem J."/>
            <person name="Labutti K."/>
            <person name="Salamov A."/>
            <person name="Andreopoulos B."/>
            <person name="Baker S."/>
            <person name="Barry K."/>
            <person name="Bills G."/>
            <person name="Bluhm B."/>
            <person name="Cannon C."/>
            <person name="Castanera R."/>
            <person name="Culley D."/>
            <person name="Daum C."/>
            <person name="Ezra D."/>
            <person name="Gonzalez J."/>
            <person name="Henrissat B."/>
            <person name="Kuo A."/>
            <person name="Liang C."/>
            <person name="Lipzen A."/>
            <person name="Lutzoni F."/>
            <person name="Magnuson J."/>
            <person name="Mondo S."/>
            <person name="Nolan M."/>
            <person name="Ohm R."/>
            <person name="Pangilinan J."/>
            <person name="Park H.-J."/>
            <person name="Ramirez L."/>
            <person name="Alfaro M."/>
            <person name="Sun H."/>
            <person name="Tritt A."/>
            <person name="Yoshinaga Y."/>
            <person name="Zwiers L.-H."/>
            <person name="Turgeon B."/>
            <person name="Goodwin S."/>
            <person name="Spatafora J."/>
            <person name="Crous P."/>
            <person name="Grigoriev I."/>
        </authorList>
    </citation>
    <scope>NUCLEOTIDE SEQUENCE</scope>
    <source>
        <strain evidence="3">CBS 122368</strain>
    </source>
</reference>
<dbReference type="OrthoDB" id="5946976at2759"/>
<keyword evidence="4" id="KW-1185">Reference proteome</keyword>
<evidence type="ECO:0000313" key="4">
    <source>
        <dbReference type="Proteomes" id="UP000800094"/>
    </source>
</evidence>
<dbReference type="PANTHER" id="PTHR46825:SF14">
    <property type="entry name" value="BETA-LACTAMASE-RELATED DOMAIN-CONTAINING PROTEIN"/>
    <property type="match status" value="1"/>
</dbReference>
<evidence type="ECO:0000259" key="2">
    <source>
        <dbReference type="Pfam" id="PF00144"/>
    </source>
</evidence>
<comment type="similarity">
    <text evidence="1">Belongs to the peptidase S12 family.</text>
</comment>
<dbReference type="EMBL" id="ML987191">
    <property type="protein sequence ID" value="KAF2252797.1"/>
    <property type="molecule type" value="Genomic_DNA"/>
</dbReference>
<evidence type="ECO:0000313" key="3">
    <source>
        <dbReference type="EMBL" id="KAF2252797.1"/>
    </source>
</evidence>
<name>A0A6A6IRM8_9PLEO</name>
<gene>
    <name evidence="3" type="ORF">BU26DRAFT_587452</name>
</gene>
<dbReference type="PANTHER" id="PTHR46825">
    <property type="entry name" value="D-ALANYL-D-ALANINE-CARBOXYPEPTIDASE/ENDOPEPTIDASE AMPH"/>
    <property type="match status" value="1"/>
</dbReference>
<dbReference type="AlphaFoldDB" id="A0A6A6IRM8"/>
<evidence type="ECO:0000256" key="1">
    <source>
        <dbReference type="ARBA" id="ARBA00038215"/>
    </source>
</evidence>
<dbReference type="InterPro" id="IPR050491">
    <property type="entry name" value="AmpC-like"/>
</dbReference>
<dbReference type="RefSeq" id="XP_033687801.1">
    <property type="nucleotide sequence ID" value="XM_033834686.1"/>
</dbReference>
<dbReference type="GeneID" id="54588016"/>
<dbReference type="Pfam" id="PF00144">
    <property type="entry name" value="Beta-lactamase"/>
    <property type="match status" value="1"/>
</dbReference>
<organism evidence="3 4">
    <name type="scientific">Trematosphaeria pertusa</name>
    <dbReference type="NCBI Taxonomy" id="390896"/>
    <lineage>
        <taxon>Eukaryota</taxon>
        <taxon>Fungi</taxon>
        <taxon>Dikarya</taxon>
        <taxon>Ascomycota</taxon>
        <taxon>Pezizomycotina</taxon>
        <taxon>Dothideomycetes</taxon>
        <taxon>Pleosporomycetidae</taxon>
        <taxon>Pleosporales</taxon>
        <taxon>Massarineae</taxon>
        <taxon>Trematosphaeriaceae</taxon>
        <taxon>Trematosphaeria</taxon>
    </lineage>
</organism>
<feature type="domain" description="Beta-lactamase-related" evidence="2">
    <location>
        <begin position="12"/>
        <end position="387"/>
    </location>
</feature>
<dbReference type="InterPro" id="IPR012338">
    <property type="entry name" value="Beta-lactam/transpept-like"/>
</dbReference>
<protein>
    <submittedName>
        <fullName evidence="3">Putative penicillin-binding protein</fullName>
    </submittedName>
</protein>
<sequence length="545" mass="61375">MNSVIEDCEQPIKEIMGLCGAASVSIGVVHEGNSIYKASFGLRDIENELPANSSTLYCIASLSKSFLSAAVGILVSRGVLDWREPLKMYLPDFDPVGDPNIARHANLIDVLCHATGLAQHDVLHIGPRGTNIADRRDLVRILNGLPTANEHGARFRRYWLYNNDVTALAAEIIEKKSTKHYGEFLRENIFEPLGMRRTFASGRQEDENSAHPYARLSDGTMTRLHPTSFLAETATASIHCGLRSSVEDMLIWGQSILARWKWEDAKSEDKSNMDDPPNDLQEISTILSDFYPQPANDRHQNLCAYCLGWLKVVLPSSNVGLLSFNKETKLSGADHRLILGEHSPPLQVIMHNGKVTGYNSIVMMFPETDSVIVVLSSGGTDGDPSDWIGRILTQALFDLKPRVDFVVAAKDEAELSRQWFKTRILAPLEKDRTEQTGKVDFPDYIGTYTNAELATTIYIEYTQDAPAVRFNDQISSSYPLAHHCGDTYSFLPKTRDEWLKDCMLEYFDHRMGLLRFRRESDGVISGVLWQWHYREEASWFARQPS</sequence>
<dbReference type="SUPFAM" id="SSF56601">
    <property type="entry name" value="beta-lactamase/transpeptidase-like"/>
    <property type="match status" value="1"/>
</dbReference>
<accession>A0A6A6IRM8</accession>
<dbReference type="Gene3D" id="3.40.710.10">
    <property type="entry name" value="DD-peptidase/beta-lactamase superfamily"/>
    <property type="match status" value="1"/>
</dbReference>
<dbReference type="Proteomes" id="UP000800094">
    <property type="component" value="Unassembled WGS sequence"/>
</dbReference>
<proteinExistence type="inferred from homology"/>
<dbReference type="InterPro" id="IPR001466">
    <property type="entry name" value="Beta-lactam-related"/>
</dbReference>